<dbReference type="RefSeq" id="WP_205261039.1">
    <property type="nucleotide sequence ID" value="NZ_JAERWK010000016.1"/>
</dbReference>
<dbReference type="EMBL" id="JAERWK010000016">
    <property type="protein sequence ID" value="MBM9468076.1"/>
    <property type="molecule type" value="Genomic_DNA"/>
</dbReference>
<dbReference type="AlphaFoldDB" id="A0A938Y8P4"/>
<dbReference type="Proteomes" id="UP000663792">
    <property type="component" value="Unassembled WGS sequence"/>
</dbReference>
<comment type="caution">
    <text evidence="1">The sequence shown here is derived from an EMBL/GenBank/DDBJ whole genome shotgun (WGS) entry which is preliminary data.</text>
</comment>
<evidence type="ECO:0000313" key="1">
    <source>
        <dbReference type="EMBL" id="MBM9468076.1"/>
    </source>
</evidence>
<evidence type="ECO:0000313" key="2">
    <source>
        <dbReference type="Proteomes" id="UP000663792"/>
    </source>
</evidence>
<keyword evidence="2" id="KW-1185">Reference proteome</keyword>
<reference evidence="1" key="1">
    <citation type="submission" date="2021-01" db="EMBL/GenBank/DDBJ databases">
        <title>YIM 132084 draft genome.</title>
        <authorList>
            <person name="An D."/>
        </authorList>
    </citation>
    <scope>NUCLEOTIDE SEQUENCE</scope>
    <source>
        <strain evidence="1">YIM 132084</strain>
    </source>
</reference>
<sequence length="909" mass="93449">MKPHGARRLARHRKDGRLRRFGAAALTVALAVTSGGVVSALTAPAAAAAAVSQAGQDYATTRFADPWDYANPEDILLDNSGPAWNLQSGRVENGAVRGRFSDNGYISPLWGGYGGSLLLDRDGGRAGNAIDAARYTTVSFQAWSDRDVAAGLMWFDCPGGGVDAACGGGLSFALQAGWHTYVLRPTNSVYSGWPRSWSGQLNGLRLAVSPGPGGSDFALDWFRVAQTGSSGGVSWSNPGGGRGDLVWDANGDDADNVTGRTDWGVLGAVSGASGTADLSALPSGDYRIGVRSNGSVSRWTSVTLDAPLPRVITPNAVGDRDYATDVLGDPWDMNGPHDVAGIANATDISWANGRLAATNTSVDPSVRFRVGAGGLDGRVYRHLTITSGYDGPFDLRDAAGGGTMGRVMWNRTDGRSGQTNDVLTYGGTRTVTVDLGAPDAQLLEPEDPGSVSFASSSRVTEVRWDPNEDRGARRWWVDDVQLRSDFATTGTFPITWQDASGRGGGSATLTADTDRTGCNGTTVARNVPVAAGTNTTSWNTAGVAAGRYWLCLTITRGAATTSTYATGVLVVGTPPVTAPNRTPVGSFDGGRLDGANYTVSGWAFDPDTGSAPVAVDVWASGPGGVRTAARLSTGGDRPDVGAVVPGAGPRSGFSGSISLPQAGRYEVCLFGIDSAGGTNPLIGCRTVDVPGPVGSLDGAAIGADGSITVSGWTAEPAAPGRQTEVHLYVTGPAGTAGYSGTLTGQSRPDVARVVPWAGGNTGWSRAVQPQGDGEHRICAFAIGSRPEGANSLLGCSTVTVRSAFGALDSIRVSNGQFLVEGWALDPNRPQGQVEVHVYDTGPSGTRGYAGIRAGQSRPDVAAVFPGYGPAHGLRATVPAADRGTHTVCAFAISTGGAANALLGCRTLRV</sequence>
<organism evidence="1 2">
    <name type="scientific">Nakamurella leprariae</name>
    <dbReference type="NCBI Taxonomy" id="2803911"/>
    <lineage>
        <taxon>Bacteria</taxon>
        <taxon>Bacillati</taxon>
        <taxon>Actinomycetota</taxon>
        <taxon>Actinomycetes</taxon>
        <taxon>Nakamurellales</taxon>
        <taxon>Nakamurellaceae</taxon>
        <taxon>Nakamurella</taxon>
    </lineage>
</organism>
<accession>A0A938Y8P4</accession>
<protein>
    <submittedName>
        <fullName evidence="1">Uncharacterized protein</fullName>
    </submittedName>
</protein>
<proteinExistence type="predicted"/>
<name>A0A938Y8P4_9ACTN</name>
<gene>
    <name evidence="1" type="ORF">JL106_12380</name>
</gene>